<accession>A0A8X6LPA5</accession>
<evidence type="ECO:0000256" key="4">
    <source>
        <dbReference type="ARBA" id="ARBA00022723"/>
    </source>
</evidence>
<dbReference type="GO" id="GO:0016485">
    <property type="term" value="P:protein processing"/>
    <property type="evidence" value="ECO:0007669"/>
    <property type="project" value="TreeGrafter"/>
</dbReference>
<dbReference type="GO" id="GO:0046872">
    <property type="term" value="F:metal ion binding"/>
    <property type="evidence" value="ECO:0007669"/>
    <property type="project" value="UniProtKB-KW"/>
</dbReference>
<comment type="caution">
    <text evidence="11">The sequence shown here is derived from an EMBL/GenBank/DDBJ whole genome shotgun (WGS) entry which is preliminary data.</text>
</comment>
<dbReference type="Pfam" id="PF01431">
    <property type="entry name" value="Peptidase_M13"/>
    <property type="match status" value="1"/>
</dbReference>
<keyword evidence="6" id="KW-0862">Zinc</keyword>
<dbReference type="InterPro" id="IPR018497">
    <property type="entry name" value="Peptidase_M13_C"/>
</dbReference>
<dbReference type="InterPro" id="IPR024079">
    <property type="entry name" value="MetalloPept_cat_dom_sf"/>
</dbReference>
<dbReference type="EMBL" id="BMAO01017623">
    <property type="protein sequence ID" value="GFR17065.1"/>
    <property type="molecule type" value="Genomic_DNA"/>
</dbReference>
<dbReference type="OrthoDB" id="6431624at2759"/>
<evidence type="ECO:0000256" key="7">
    <source>
        <dbReference type="ARBA" id="ARBA00023049"/>
    </source>
</evidence>
<evidence type="ECO:0000259" key="9">
    <source>
        <dbReference type="Pfam" id="PF01431"/>
    </source>
</evidence>
<evidence type="ECO:0000256" key="2">
    <source>
        <dbReference type="ARBA" id="ARBA00007357"/>
    </source>
</evidence>
<evidence type="ECO:0000256" key="1">
    <source>
        <dbReference type="ARBA" id="ARBA00001947"/>
    </source>
</evidence>
<keyword evidence="5" id="KW-0378">Hydrolase</keyword>
<dbReference type="InterPro" id="IPR042089">
    <property type="entry name" value="Peptidase_M13_dom_2"/>
</dbReference>
<comment type="similarity">
    <text evidence="2">Belongs to the peptidase M13 family.</text>
</comment>
<dbReference type="Gene3D" id="1.10.1380.10">
    <property type="entry name" value="Neutral endopeptidase , domain2"/>
    <property type="match status" value="1"/>
</dbReference>
<evidence type="ECO:0000256" key="6">
    <source>
        <dbReference type="ARBA" id="ARBA00022833"/>
    </source>
</evidence>
<organism evidence="11 12">
    <name type="scientific">Trichonephila clavata</name>
    <name type="common">Joro spider</name>
    <name type="synonym">Nephila clavata</name>
    <dbReference type="NCBI Taxonomy" id="2740835"/>
    <lineage>
        <taxon>Eukaryota</taxon>
        <taxon>Metazoa</taxon>
        <taxon>Ecdysozoa</taxon>
        <taxon>Arthropoda</taxon>
        <taxon>Chelicerata</taxon>
        <taxon>Arachnida</taxon>
        <taxon>Araneae</taxon>
        <taxon>Araneomorphae</taxon>
        <taxon>Entelegynae</taxon>
        <taxon>Araneoidea</taxon>
        <taxon>Nephilidae</taxon>
        <taxon>Trichonephila</taxon>
    </lineage>
</organism>
<dbReference type="AlphaFoldDB" id="A0A8X6LPA5"/>
<evidence type="ECO:0000256" key="8">
    <source>
        <dbReference type="SAM" id="Phobius"/>
    </source>
</evidence>
<keyword evidence="8" id="KW-0812">Transmembrane</keyword>
<dbReference type="Gene3D" id="3.40.390.10">
    <property type="entry name" value="Collagenase (Catalytic Domain)"/>
    <property type="match status" value="1"/>
</dbReference>
<reference evidence="11" key="1">
    <citation type="submission" date="2020-07" db="EMBL/GenBank/DDBJ databases">
        <title>Multicomponent nature underlies the extraordinary mechanical properties of spider dragline silk.</title>
        <authorList>
            <person name="Kono N."/>
            <person name="Nakamura H."/>
            <person name="Mori M."/>
            <person name="Yoshida Y."/>
            <person name="Ohtoshi R."/>
            <person name="Malay A.D."/>
            <person name="Moran D.A.P."/>
            <person name="Tomita M."/>
            <person name="Numata K."/>
            <person name="Arakawa K."/>
        </authorList>
    </citation>
    <scope>NUCLEOTIDE SEQUENCE</scope>
</reference>
<proteinExistence type="inferred from homology"/>
<dbReference type="Pfam" id="PF05649">
    <property type="entry name" value="Peptidase_M13_N"/>
    <property type="match status" value="1"/>
</dbReference>
<dbReference type="InterPro" id="IPR000718">
    <property type="entry name" value="Peptidase_M13"/>
</dbReference>
<keyword evidence="4" id="KW-0479">Metal-binding</keyword>
<keyword evidence="8" id="KW-1133">Transmembrane helix</keyword>
<feature type="domain" description="Peptidase M13 N-terminal" evidence="10">
    <location>
        <begin position="99"/>
        <end position="479"/>
    </location>
</feature>
<feature type="transmembrane region" description="Helical" evidence="8">
    <location>
        <begin position="25"/>
        <end position="47"/>
    </location>
</feature>
<gene>
    <name evidence="11" type="ORF">TNCT_575451</name>
</gene>
<evidence type="ECO:0000259" key="10">
    <source>
        <dbReference type="Pfam" id="PF05649"/>
    </source>
</evidence>
<keyword evidence="12" id="KW-1185">Reference proteome</keyword>
<comment type="cofactor">
    <cofactor evidence="1">
        <name>Zn(2+)</name>
        <dbReference type="ChEBI" id="CHEBI:29105"/>
    </cofactor>
</comment>
<dbReference type="CDD" id="cd08662">
    <property type="entry name" value="M13"/>
    <property type="match status" value="1"/>
</dbReference>
<dbReference type="GO" id="GO:0005886">
    <property type="term" value="C:plasma membrane"/>
    <property type="evidence" value="ECO:0007669"/>
    <property type="project" value="TreeGrafter"/>
</dbReference>
<dbReference type="Proteomes" id="UP000887116">
    <property type="component" value="Unassembled WGS sequence"/>
</dbReference>
<keyword evidence="8" id="KW-0472">Membrane</keyword>
<dbReference type="GO" id="GO:0004222">
    <property type="term" value="F:metalloendopeptidase activity"/>
    <property type="evidence" value="ECO:0007669"/>
    <property type="project" value="InterPro"/>
</dbReference>
<dbReference type="PANTHER" id="PTHR11733:SF240">
    <property type="entry name" value="GH14155P-RELATED"/>
    <property type="match status" value="1"/>
</dbReference>
<dbReference type="PROSITE" id="PS51885">
    <property type="entry name" value="NEPRILYSIN"/>
    <property type="match status" value="1"/>
</dbReference>
<dbReference type="PANTHER" id="PTHR11733">
    <property type="entry name" value="ZINC METALLOPROTEASE FAMILY M13 NEPRILYSIN-RELATED"/>
    <property type="match status" value="1"/>
</dbReference>
<feature type="domain" description="Peptidase M13 C-terminal" evidence="9">
    <location>
        <begin position="544"/>
        <end position="744"/>
    </location>
</feature>
<protein>
    <submittedName>
        <fullName evidence="11">Endothelin-converting enzyme homolog</fullName>
    </submittedName>
</protein>
<keyword evidence="3" id="KW-0645">Protease</keyword>
<evidence type="ECO:0000256" key="3">
    <source>
        <dbReference type="ARBA" id="ARBA00022670"/>
    </source>
</evidence>
<dbReference type="InterPro" id="IPR008753">
    <property type="entry name" value="Peptidase_M13_N"/>
</dbReference>
<name>A0A8X6LPA5_TRICU</name>
<evidence type="ECO:0000256" key="5">
    <source>
        <dbReference type="ARBA" id="ARBA00022801"/>
    </source>
</evidence>
<dbReference type="SUPFAM" id="SSF55486">
    <property type="entry name" value="Metalloproteases ('zincins'), catalytic domain"/>
    <property type="match status" value="1"/>
</dbReference>
<keyword evidence="7" id="KW-0482">Metalloprotease</keyword>
<sequence>MYFVFCRYFRQPSTGPTPGESKVPYLIMIVILILVTSASLVLLHIFVGYKNLTESTALLQKSNAETLRDNECNKKFCYSKGCLQMASRTLQLLNSEADPCTDFYEYSCGGYAKSQSIPYGHHSYPSGRETQREILLNIKKIMESPSERNETVTTRKLKQLYRSCTNSEQRDAHQKESLENWLSEVELYLGDDHSEFGMDLESPRTWKRLASRLEEYQIHTFVKPSFKSSTSVPIEKIEIECILPFFPPEVYLNSSSSNNAYMLSLYRDMIDNALKLLMRNLTKRKQFVEDIIEIEMDISRAIRASETFQYQMISSENIQLLKDLWKTIVGEAIQEVEIVSVCKHDIESIISAINNAQPKKATNYIIWKMLSQLIKYLGKDYQDLYLHYMSKLAREEYAFESMWEKCSEFIRREFGLAAFKALLDSGYIQAQQIQETKNAFLEVKRNFLYTFQSVDWAKGVLKRLFLNKVQTMKFYPGFPDSLITQQNILDTIYRDLEIEDNFFLDVMNFKKFKTRYFFTRLWYGNAENSPSKISLEDNPLGDRSYYDYISNTVHIDIGLLSPPGFIYFGSIPKYLKFGEYSLLSREMSHAFDASGTFYDGKGGKWEKIWWPTILEEKYDFYVQCLQNQTMLLQNSSEDESVQILNTIIADIGSFIVLYSGLSAHLDTWKNEKELPGLNLTKEQLYYVRVAQKYCELHEPSMRLEDEFILSPRIRVNIAVSNSKEFGDVFSCSRNSPLNPEIKCNLQ</sequence>
<evidence type="ECO:0000313" key="12">
    <source>
        <dbReference type="Proteomes" id="UP000887116"/>
    </source>
</evidence>
<evidence type="ECO:0000313" key="11">
    <source>
        <dbReference type="EMBL" id="GFR17065.1"/>
    </source>
</evidence>